<feature type="domain" description="Ig-like" evidence="2">
    <location>
        <begin position="124"/>
        <end position="202"/>
    </location>
</feature>
<dbReference type="GO" id="GO:0030424">
    <property type="term" value="C:axon"/>
    <property type="evidence" value="ECO:0007669"/>
    <property type="project" value="TreeGrafter"/>
</dbReference>
<dbReference type="SMART" id="SM00409">
    <property type="entry name" value="IG"/>
    <property type="match status" value="2"/>
</dbReference>
<dbReference type="AlphaFoldDB" id="A0A8S3Q5M5"/>
<dbReference type="InterPro" id="IPR007110">
    <property type="entry name" value="Ig-like_dom"/>
</dbReference>
<name>A0A8S3Q5M5_MYTED</name>
<keyword evidence="1" id="KW-0393">Immunoglobulin domain</keyword>
<dbReference type="InterPro" id="IPR003598">
    <property type="entry name" value="Ig_sub2"/>
</dbReference>
<dbReference type="InterPro" id="IPR003599">
    <property type="entry name" value="Ig_sub"/>
</dbReference>
<dbReference type="Pfam" id="PF13927">
    <property type="entry name" value="Ig_3"/>
    <property type="match status" value="1"/>
</dbReference>
<gene>
    <name evidence="3" type="ORF">MEDL_6570</name>
</gene>
<dbReference type="Gene3D" id="2.60.40.10">
    <property type="entry name" value="Immunoglobulins"/>
    <property type="match status" value="2"/>
</dbReference>
<dbReference type="Proteomes" id="UP000683360">
    <property type="component" value="Unassembled WGS sequence"/>
</dbReference>
<dbReference type="SMART" id="SM00408">
    <property type="entry name" value="IGc2"/>
    <property type="match status" value="1"/>
</dbReference>
<comment type="caution">
    <text evidence="3">The sequence shown here is derived from an EMBL/GenBank/DDBJ whole genome shotgun (WGS) entry which is preliminary data.</text>
</comment>
<dbReference type="InterPro" id="IPR013783">
    <property type="entry name" value="Ig-like_fold"/>
</dbReference>
<dbReference type="SUPFAM" id="SSF48726">
    <property type="entry name" value="Immunoglobulin"/>
    <property type="match status" value="2"/>
</dbReference>
<dbReference type="PROSITE" id="PS50835">
    <property type="entry name" value="IG_LIKE"/>
    <property type="match status" value="2"/>
</dbReference>
<feature type="domain" description="Ig-like" evidence="2">
    <location>
        <begin position="19"/>
        <end position="119"/>
    </location>
</feature>
<evidence type="ECO:0000313" key="4">
    <source>
        <dbReference type="Proteomes" id="UP000683360"/>
    </source>
</evidence>
<sequence length="230" mass="25064">MWFAWLILLVPVFCQENIPSILATPQKQFPVYGIYKLLSSATFSSSPTATSVGWERISLDGSSTEAIVAAVSNGKYHIDDSLVYPHLTINDVSFADDAYFTCFAANVAGKGISNSARVDVIDSPLEVHAIKTEYSPSVGSTVTLQCSVTSGTATSIKWLKNNDIIAMEESTRLTGGTISHPSLISSVEEDDLGYYICRATNGFLTVNTNDIVLVPKGIYYNVRCKDDYYN</sequence>
<proteinExistence type="predicted"/>
<keyword evidence="4" id="KW-1185">Reference proteome</keyword>
<dbReference type="GO" id="GO:0007156">
    <property type="term" value="P:homophilic cell adhesion via plasma membrane adhesion molecules"/>
    <property type="evidence" value="ECO:0007669"/>
    <property type="project" value="TreeGrafter"/>
</dbReference>
<evidence type="ECO:0000256" key="1">
    <source>
        <dbReference type="ARBA" id="ARBA00023319"/>
    </source>
</evidence>
<protein>
    <recommendedName>
        <fullName evidence="2">Ig-like domain-containing protein</fullName>
    </recommendedName>
</protein>
<dbReference type="PANTHER" id="PTHR10075:SF100">
    <property type="entry name" value="FASCICLIN-2"/>
    <property type="match status" value="1"/>
</dbReference>
<dbReference type="OrthoDB" id="6244905at2759"/>
<dbReference type="GO" id="GO:0005886">
    <property type="term" value="C:plasma membrane"/>
    <property type="evidence" value="ECO:0007669"/>
    <property type="project" value="TreeGrafter"/>
</dbReference>
<dbReference type="GO" id="GO:0098632">
    <property type="term" value="F:cell-cell adhesion mediator activity"/>
    <property type="evidence" value="ECO:0007669"/>
    <property type="project" value="TreeGrafter"/>
</dbReference>
<evidence type="ECO:0000259" key="2">
    <source>
        <dbReference type="PROSITE" id="PS50835"/>
    </source>
</evidence>
<dbReference type="GO" id="GO:0007411">
    <property type="term" value="P:axon guidance"/>
    <property type="evidence" value="ECO:0007669"/>
    <property type="project" value="TreeGrafter"/>
</dbReference>
<dbReference type="InterPro" id="IPR036179">
    <property type="entry name" value="Ig-like_dom_sf"/>
</dbReference>
<reference evidence="3" key="1">
    <citation type="submission" date="2021-03" db="EMBL/GenBank/DDBJ databases">
        <authorList>
            <person name="Bekaert M."/>
        </authorList>
    </citation>
    <scope>NUCLEOTIDE SEQUENCE</scope>
</reference>
<dbReference type="PANTHER" id="PTHR10075">
    <property type="entry name" value="BASIGIN RELATED"/>
    <property type="match status" value="1"/>
</dbReference>
<evidence type="ECO:0000313" key="3">
    <source>
        <dbReference type="EMBL" id="CAG2191315.1"/>
    </source>
</evidence>
<accession>A0A8S3Q5M5</accession>
<dbReference type="EMBL" id="CAJPWZ010000359">
    <property type="protein sequence ID" value="CAG2191315.1"/>
    <property type="molecule type" value="Genomic_DNA"/>
</dbReference>
<organism evidence="3 4">
    <name type="scientific">Mytilus edulis</name>
    <name type="common">Blue mussel</name>
    <dbReference type="NCBI Taxonomy" id="6550"/>
    <lineage>
        <taxon>Eukaryota</taxon>
        <taxon>Metazoa</taxon>
        <taxon>Spiralia</taxon>
        <taxon>Lophotrochozoa</taxon>
        <taxon>Mollusca</taxon>
        <taxon>Bivalvia</taxon>
        <taxon>Autobranchia</taxon>
        <taxon>Pteriomorphia</taxon>
        <taxon>Mytilida</taxon>
        <taxon>Mytiloidea</taxon>
        <taxon>Mytilidae</taxon>
        <taxon>Mytilinae</taxon>
        <taxon>Mytilus</taxon>
    </lineage>
</organism>
<dbReference type="GO" id="GO:0070593">
    <property type="term" value="P:dendrite self-avoidance"/>
    <property type="evidence" value="ECO:0007669"/>
    <property type="project" value="TreeGrafter"/>
</dbReference>